<evidence type="ECO:0000313" key="1">
    <source>
        <dbReference type="EMBL" id="KAF0885398.1"/>
    </source>
</evidence>
<protein>
    <submittedName>
        <fullName evidence="1">LORF2 protein</fullName>
    </submittedName>
</protein>
<feature type="non-terminal residue" evidence="1">
    <location>
        <position position="1"/>
    </location>
</feature>
<dbReference type="AlphaFoldDB" id="A0A6G1BBH0"/>
<name>A0A6G1BBH0_CROCR</name>
<accession>A0A6G1BBH0</accession>
<evidence type="ECO:0000313" key="2">
    <source>
        <dbReference type="Proteomes" id="UP000475037"/>
    </source>
</evidence>
<gene>
    <name evidence="1" type="primary">Pol_91</name>
    <name evidence="1" type="ORF">FOF47_R07379</name>
</gene>
<dbReference type="EMBL" id="VOAJ01001054">
    <property type="protein sequence ID" value="KAF0885398.1"/>
    <property type="molecule type" value="Genomic_DNA"/>
</dbReference>
<proteinExistence type="predicted"/>
<sequence length="102" mass="12004">AIVLLEIYPKNRGVLMHRGTYTPMFIAALSTIARLWKEPKCPSIGEWIKKLWYIYKMEYLAMKTNEILPFATMWMGLDGIMLSELSQRKTEILCLHSYVEFK</sequence>
<comment type="caution">
    <text evidence="1">The sequence shown here is derived from an EMBL/GenBank/DDBJ whole genome shotgun (WGS) entry which is preliminary data.</text>
</comment>
<reference evidence="1 2" key="1">
    <citation type="submission" date="2019-11" db="EMBL/GenBank/DDBJ databases">
        <authorList>
            <person name="Yang C."/>
            <person name="Li F."/>
        </authorList>
    </citation>
    <scope>NUCLEOTIDE SEQUENCE [LARGE SCALE GENOMIC DNA]</scope>
    <source>
        <strain evidence="1">KB4526</strain>
        <tissue evidence="1">Muscle</tissue>
    </source>
</reference>
<keyword evidence="2" id="KW-1185">Reference proteome</keyword>
<feature type="non-terminal residue" evidence="1">
    <location>
        <position position="102"/>
    </location>
</feature>
<organism evidence="1 2">
    <name type="scientific">Crocuta crocuta</name>
    <name type="common">Spotted hyena</name>
    <dbReference type="NCBI Taxonomy" id="9678"/>
    <lineage>
        <taxon>Eukaryota</taxon>
        <taxon>Metazoa</taxon>
        <taxon>Chordata</taxon>
        <taxon>Craniata</taxon>
        <taxon>Vertebrata</taxon>
        <taxon>Euteleostomi</taxon>
        <taxon>Mammalia</taxon>
        <taxon>Eutheria</taxon>
        <taxon>Laurasiatheria</taxon>
        <taxon>Carnivora</taxon>
        <taxon>Feliformia</taxon>
        <taxon>Hyaenidae</taxon>
        <taxon>Crocuta</taxon>
    </lineage>
</organism>
<dbReference type="Proteomes" id="UP000475037">
    <property type="component" value="Unassembled WGS sequence"/>
</dbReference>